<gene>
    <name evidence="1" type="ORF">IPN75_16005</name>
</gene>
<accession>A0A9D7QJX2</accession>
<organism evidence="1 2">
    <name type="scientific">Candidatus Dechloromonas phosphorivorans</name>
    <dbReference type="NCBI Taxonomy" id="2899244"/>
    <lineage>
        <taxon>Bacteria</taxon>
        <taxon>Pseudomonadati</taxon>
        <taxon>Pseudomonadota</taxon>
        <taxon>Betaproteobacteria</taxon>
        <taxon>Rhodocyclales</taxon>
        <taxon>Azonexaceae</taxon>
        <taxon>Dechloromonas</taxon>
    </lineage>
</organism>
<protein>
    <submittedName>
        <fullName evidence="1">Uncharacterized protein</fullName>
    </submittedName>
</protein>
<dbReference type="AlphaFoldDB" id="A0A9D7QJX2"/>
<evidence type="ECO:0000313" key="1">
    <source>
        <dbReference type="EMBL" id="MBK8891769.1"/>
    </source>
</evidence>
<dbReference type="EMBL" id="JADKBR010000019">
    <property type="protein sequence ID" value="MBK8891769.1"/>
    <property type="molecule type" value="Genomic_DNA"/>
</dbReference>
<reference evidence="1" key="1">
    <citation type="submission" date="2020-10" db="EMBL/GenBank/DDBJ databases">
        <title>Connecting structure to function with the recovery of over 1000 high-quality activated sludge metagenome-assembled genomes encoding full-length rRNA genes using long-read sequencing.</title>
        <authorList>
            <person name="Singleton C.M."/>
            <person name="Petriglieri F."/>
            <person name="Kristensen J.M."/>
            <person name="Kirkegaard R.H."/>
            <person name="Michaelsen T.Y."/>
            <person name="Andersen M.H."/>
            <person name="Karst S.M."/>
            <person name="Dueholm M.S."/>
            <person name="Nielsen P.H."/>
            <person name="Albertsen M."/>
        </authorList>
    </citation>
    <scope>NUCLEOTIDE SEQUENCE</scope>
    <source>
        <strain evidence="1">OdNE_18-Q3-R46-58_BAT3C.305</strain>
    </source>
</reference>
<name>A0A9D7QJX2_9RHOO</name>
<evidence type="ECO:0000313" key="2">
    <source>
        <dbReference type="Proteomes" id="UP000808146"/>
    </source>
</evidence>
<comment type="caution">
    <text evidence="1">The sequence shown here is derived from an EMBL/GenBank/DDBJ whole genome shotgun (WGS) entry which is preliminary data.</text>
</comment>
<proteinExistence type="predicted"/>
<sequence length="237" mass="25384">MNAPSGKSISCQILVLHKSAGHVRFALPEALANPGSAAVIEAALLCIPGVRLVRIDPGTGKMGVHYDPIACSLRQLALVLKGSLEAAAAAAKRPTASGVPPASGIGEIGQQLARGVKQAETLARRFLQRTQAQFAPPQPADTGETPGKLTPLRRAFDPALLNEKAVINFANDIVAFYLIRIHWNLITQHWIKSPLRHADAWLTVFYLTFLLVRYRKGATRSPAKTLPAPPAEEKAAA</sequence>
<dbReference type="Proteomes" id="UP000808146">
    <property type="component" value="Unassembled WGS sequence"/>
</dbReference>